<proteinExistence type="inferred from homology"/>
<evidence type="ECO:0000256" key="1">
    <source>
        <dbReference type="ARBA" id="ARBA00004123"/>
    </source>
</evidence>
<keyword evidence="7" id="KW-0137">Centromere</keyword>
<evidence type="ECO:0000313" key="8">
    <source>
        <dbReference type="EMBL" id="CAH0105251.1"/>
    </source>
</evidence>
<dbReference type="PANTHER" id="PTHR31740:SF2">
    <property type="entry name" value="CENTROMERE PROTEIN L"/>
    <property type="match status" value="1"/>
</dbReference>
<name>A0A8J2RID4_9CRUS</name>
<comment type="similarity">
    <text evidence="3">Belongs to the CENP-L/IML3 family.</text>
</comment>
<comment type="caution">
    <text evidence="8">The sequence shown here is derived from an EMBL/GenBank/DDBJ whole genome shotgun (WGS) entry which is preliminary data.</text>
</comment>
<sequence>MSRRKSNILLPFNSTATKTVNQSTENATLLRSKKTPSERRQTLAEFLEPDLDENNLEELDNLKQKLWNIYRVSDLYNFDNTKPDTFPRYGRILSRYLVSSFTQAVTLQAKFLLKPDIQGFESEDPPVRITVEDVQLSKPSLVYEGILFSGPEGGGSKIDGAVHLPLLLARGHSVVRDKVHECLSAVFSSVIHEFSFPAEEMHWMIAAWSGYINESKNSKEVGFLYGIPSRKDTIYCQYPVNFIKNLWNCIHEKDNLNVQSSEVKRFHTSLVIHTQNTLGLNLDAVPLLMYKTPDFELYAEGKVRLKTPEFMPRILHFIADLCENRTN</sequence>
<dbReference type="AlphaFoldDB" id="A0A8J2RID4"/>
<gene>
    <name evidence="8" type="ORF">DGAL_LOCUS8271</name>
</gene>
<dbReference type="Pfam" id="PF13092">
    <property type="entry name" value="CENP-L"/>
    <property type="match status" value="1"/>
</dbReference>
<evidence type="ECO:0000313" key="9">
    <source>
        <dbReference type="Proteomes" id="UP000789390"/>
    </source>
</evidence>
<reference evidence="8" key="1">
    <citation type="submission" date="2021-11" db="EMBL/GenBank/DDBJ databases">
        <authorList>
            <person name="Schell T."/>
        </authorList>
    </citation>
    <scope>NUCLEOTIDE SEQUENCE</scope>
    <source>
        <strain evidence="8">M5</strain>
    </source>
</reference>
<keyword evidence="5" id="KW-0158">Chromosome</keyword>
<comment type="subcellular location">
    <subcellularLocation>
        <location evidence="2">Chromosome</location>
        <location evidence="2">Centromere</location>
    </subcellularLocation>
    <subcellularLocation>
        <location evidence="1">Nucleus</location>
    </subcellularLocation>
</comment>
<dbReference type="PANTHER" id="PTHR31740">
    <property type="entry name" value="CENTROMERE PROTEIN L"/>
    <property type="match status" value="1"/>
</dbReference>
<dbReference type="OrthoDB" id="6336727at2759"/>
<keyword evidence="9" id="KW-1185">Reference proteome</keyword>
<dbReference type="InterPro" id="IPR025204">
    <property type="entry name" value="CENP-L"/>
</dbReference>
<evidence type="ECO:0000256" key="7">
    <source>
        <dbReference type="ARBA" id="ARBA00023328"/>
    </source>
</evidence>
<evidence type="ECO:0000256" key="4">
    <source>
        <dbReference type="ARBA" id="ARBA00016380"/>
    </source>
</evidence>
<organism evidence="8 9">
    <name type="scientific">Daphnia galeata</name>
    <dbReference type="NCBI Taxonomy" id="27404"/>
    <lineage>
        <taxon>Eukaryota</taxon>
        <taxon>Metazoa</taxon>
        <taxon>Ecdysozoa</taxon>
        <taxon>Arthropoda</taxon>
        <taxon>Crustacea</taxon>
        <taxon>Branchiopoda</taxon>
        <taxon>Diplostraca</taxon>
        <taxon>Cladocera</taxon>
        <taxon>Anomopoda</taxon>
        <taxon>Daphniidae</taxon>
        <taxon>Daphnia</taxon>
    </lineage>
</organism>
<dbReference type="EMBL" id="CAKKLH010000179">
    <property type="protein sequence ID" value="CAH0105251.1"/>
    <property type="molecule type" value="Genomic_DNA"/>
</dbReference>
<dbReference type="GO" id="GO:0000775">
    <property type="term" value="C:chromosome, centromeric region"/>
    <property type="evidence" value="ECO:0007669"/>
    <property type="project" value="UniProtKB-SubCell"/>
</dbReference>
<keyword evidence="6" id="KW-0539">Nucleus</keyword>
<protein>
    <recommendedName>
        <fullName evidence="4">Centromere protein L</fullName>
    </recommendedName>
</protein>
<evidence type="ECO:0000256" key="5">
    <source>
        <dbReference type="ARBA" id="ARBA00022454"/>
    </source>
</evidence>
<evidence type="ECO:0000256" key="3">
    <source>
        <dbReference type="ARBA" id="ARBA00011060"/>
    </source>
</evidence>
<dbReference type="Proteomes" id="UP000789390">
    <property type="component" value="Unassembled WGS sequence"/>
</dbReference>
<accession>A0A8J2RID4</accession>
<evidence type="ECO:0000256" key="6">
    <source>
        <dbReference type="ARBA" id="ARBA00023242"/>
    </source>
</evidence>
<dbReference type="GO" id="GO:0005634">
    <property type="term" value="C:nucleus"/>
    <property type="evidence" value="ECO:0007669"/>
    <property type="project" value="UniProtKB-SubCell"/>
</dbReference>
<evidence type="ECO:0000256" key="2">
    <source>
        <dbReference type="ARBA" id="ARBA00004584"/>
    </source>
</evidence>